<dbReference type="AlphaFoldDB" id="A0AA38PNM6"/>
<feature type="region of interest" description="Disordered" evidence="1">
    <location>
        <begin position="64"/>
        <end position="86"/>
    </location>
</feature>
<proteinExistence type="predicted"/>
<evidence type="ECO:0008006" key="4">
    <source>
        <dbReference type="Google" id="ProtNLM"/>
    </source>
</evidence>
<organism evidence="2 3">
    <name type="scientific">Lentinula detonsa</name>
    <dbReference type="NCBI Taxonomy" id="2804962"/>
    <lineage>
        <taxon>Eukaryota</taxon>
        <taxon>Fungi</taxon>
        <taxon>Dikarya</taxon>
        <taxon>Basidiomycota</taxon>
        <taxon>Agaricomycotina</taxon>
        <taxon>Agaricomycetes</taxon>
        <taxon>Agaricomycetidae</taxon>
        <taxon>Agaricales</taxon>
        <taxon>Marasmiineae</taxon>
        <taxon>Omphalotaceae</taxon>
        <taxon>Lentinula</taxon>
    </lineage>
</organism>
<accession>A0AA38PNM6</accession>
<gene>
    <name evidence="2" type="ORF">F5890DRAFT_1478951</name>
</gene>
<comment type="caution">
    <text evidence="2">The sequence shown here is derived from an EMBL/GenBank/DDBJ whole genome shotgun (WGS) entry which is preliminary data.</text>
</comment>
<evidence type="ECO:0000313" key="2">
    <source>
        <dbReference type="EMBL" id="KAJ3978928.1"/>
    </source>
</evidence>
<dbReference type="EMBL" id="MU802604">
    <property type="protein sequence ID" value="KAJ3978928.1"/>
    <property type="molecule type" value="Genomic_DNA"/>
</dbReference>
<evidence type="ECO:0000256" key="1">
    <source>
        <dbReference type="SAM" id="MobiDB-lite"/>
    </source>
</evidence>
<sequence>MNPSQRNRKIEQARRDFVTRKIVTTNGRLHQHIQRERVEGVAEGMQQVYTEVLMDLDEYDDDGDLGNAHSSASHTGTGDRENEWEDEEATIEEQLLYFRRCRNRSKRILIDQDRWDEQMTKLVDAYMDYCNRCWSDVAYDGIVKEKHRVMVWSIFDTYNNTSYIQSGYLPFNPLLNKSVVSFQTIELYHHLFMRCPRLGIQLFVRALCDLQGVRFKNNLSVQISAAYDLYIRLVEGVRLKVRQALGHDALNWRMLNNCPCCQYEVVGEPELAIRMLLGINGNNSLKRFQR</sequence>
<evidence type="ECO:0000313" key="3">
    <source>
        <dbReference type="Proteomes" id="UP001163850"/>
    </source>
</evidence>
<reference evidence="2" key="1">
    <citation type="submission" date="2022-08" db="EMBL/GenBank/DDBJ databases">
        <authorList>
            <consortium name="DOE Joint Genome Institute"/>
            <person name="Min B."/>
            <person name="Riley R."/>
            <person name="Sierra-Patev S."/>
            <person name="Naranjo-Ortiz M."/>
            <person name="Looney B."/>
            <person name="Konkel Z."/>
            <person name="Slot J.C."/>
            <person name="Sakamoto Y."/>
            <person name="Steenwyk J.L."/>
            <person name="Rokas A."/>
            <person name="Carro J."/>
            <person name="Camarero S."/>
            <person name="Ferreira P."/>
            <person name="Molpeceres G."/>
            <person name="Ruiz-Duenas F.J."/>
            <person name="Serrano A."/>
            <person name="Henrissat B."/>
            <person name="Drula E."/>
            <person name="Hughes K.W."/>
            <person name="Mata J.L."/>
            <person name="Ishikawa N.K."/>
            <person name="Vargas-Isla R."/>
            <person name="Ushijima S."/>
            <person name="Smith C.A."/>
            <person name="Ahrendt S."/>
            <person name="Andreopoulos W."/>
            <person name="He G."/>
            <person name="Labutti K."/>
            <person name="Lipzen A."/>
            <person name="Ng V."/>
            <person name="Sandor L."/>
            <person name="Barry K."/>
            <person name="Martinez A.T."/>
            <person name="Xiao Y."/>
            <person name="Gibbons J.G."/>
            <person name="Terashima K."/>
            <person name="Hibbett D.S."/>
            <person name="Grigoriev I.V."/>
        </authorList>
    </citation>
    <scope>NUCLEOTIDE SEQUENCE</scope>
    <source>
        <strain evidence="2">TFB7829</strain>
    </source>
</reference>
<protein>
    <recommendedName>
        <fullName evidence="4">CxC1-like cysteine cluster associated with KDZ transposases domain-containing protein</fullName>
    </recommendedName>
</protein>
<dbReference type="Proteomes" id="UP001163850">
    <property type="component" value="Unassembled WGS sequence"/>
</dbReference>
<name>A0AA38PNM6_9AGAR</name>